<dbReference type="Proteomes" id="UP000826725">
    <property type="component" value="Chromosome"/>
</dbReference>
<feature type="domain" description="Glycosyltransferase 2-like" evidence="2">
    <location>
        <begin position="8"/>
        <end position="105"/>
    </location>
</feature>
<dbReference type="PANTHER" id="PTHR43630:SF2">
    <property type="entry name" value="GLYCOSYLTRANSFERASE"/>
    <property type="match status" value="1"/>
</dbReference>
<gene>
    <name evidence="3" type="ORF">DGMP_11390</name>
</gene>
<protein>
    <submittedName>
        <fullName evidence="3">Glycosyl transferase family 2</fullName>
    </submittedName>
</protein>
<reference evidence="3" key="1">
    <citation type="submission" date="2020-09" db="EMBL/GenBank/DDBJ databases">
        <title>Desulfogranum mesoprofundum gen. nov., sp. nov., a novel mesophilic, sulfate-reducing chemolithoautotroph isolated from a deep-sea hydrothermal vent chimney in the Suiyo Seamount.</title>
        <authorList>
            <person name="Hashimoto Y."/>
            <person name="Nakagawa S."/>
        </authorList>
    </citation>
    <scope>NUCLEOTIDE SEQUENCE</scope>
    <source>
        <strain evidence="3">KT2</strain>
    </source>
</reference>
<organism evidence="3 4">
    <name type="scientific">Desulfomarina profundi</name>
    <dbReference type="NCBI Taxonomy" id="2772557"/>
    <lineage>
        <taxon>Bacteria</taxon>
        <taxon>Pseudomonadati</taxon>
        <taxon>Thermodesulfobacteriota</taxon>
        <taxon>Desulfobulbia</taxon>
        <taxon>Desulfobulbales</taxon>
        <taxon>Desulfobulbaceae</taxon>
        <taxon>Desulfomarina</taxon>
    </lineage>
</organism>
<evidence type="ECO:0000313" key="4">
    <source>
        <dbReference type="Proteomes" id="UP000826725"/>
    </source>
</evidence>
<evidence type="ECO:0000259" key="2">
    <source>
        <dbReference type="Pfam" id="PF00535"/>
    </source>
</evidence>
<dbReference type="InterPro" id="IPR001173">
    <property type="entry name" value="Glyco_trans_2-like"/>
</dbReference>
<dbReference type="Pfam" id="PF00535">
    <property type="entry name" value="Glycos_transf_2"/>
    <property type="match status" value="1"/>
</dbReference>
<sequence>MKAPKLTAIILTYNEEQHLPRCLASLDGVVDSILVVDCFSTDKTVFLAENNGAKVIQHSWTNQSTQFNWALSQTETTEWILRLDADEYLTPELQSEIRGKLSSMGNDIEGIFCGRQMIFQGRLIKHGGLFPIRVLRLFRYGKGQCEKRWMDEHIKVPGPTADFKGNIIDHNLNSLSWWIDKHNHYASREAVDLLNLRYKFMPHDSIATFSLRPGSGSKRWIKENIYANLPNGFRAFAYFFYRYIIRCGFLDGQEGMTFHFLQGFWYRFLVDAKIAEVEQYMKKTGCSATRAIKEILFINVQPTST</sequence>
<keyword evidence="4" id="KW-1185">Reference proteome</keyword>
<accession>A0A8D5FS68</accession>
<dbReference type="AlphaFoldDB" id="A0A8D5FS68"/>
<dbReference type="PANTHER" id="PTHR43630">
    <property type="entry name" value="POLY-BETA-1,6-N-ACETYL-D-GLUCOSAMINE SYNTHASE"/>
    <property type="match status" value="1"/>
</dbReference>
<keyword evidence="3" id="KW-0808">Transferase</keyword>
<dbReference type="EMBL" id="AP024086">
    <property type="protein sequence ID" value="BCL60446.1"/>
    <property type="molecule type" value="Genomic_DNA"/>
</dbReference>
<evidence type="ECO:0000313" key="3">
    <source>
        <dbReference type="EMBL" id="BCL60446.1"/>
    </source>
</evidence>
<proteinExistence type="inferred from homology"/>
<name>A0A8D5FS68_9BACT</name>
<dbReference type="KEGG" id="dbk:DGMP_11390"/>
<dbReference type="GO" id="GO:0016740">
    <property type="term" value="F:transferase activity"/>
    <property type="evidence" value="ECO:0007669"/>
    <property type="project" value="UniProtKB-KW"/>
</dbReference>
<comment type="similarity">
    <text evidence="1">Belongs to the glycosyltransferase 2 family. WaaE/KdtX subfamily.</text>
</comment>
<evidence type="ECO:0000256" key="1">
    <source>
        <dbReference type="ARBA" id="ARBA00038494"/>
    </source>
</evidence>
<dbReference type="CDD" id="cd02511">
    <property type="entry name" value="Beta4Glucosyltransferase"/>
    <property type="match status" value="1"/>
</dbReference>
<dbReference type="RefSeq" id="WP_228856570.1">
    <property type="nucleotide sequence ID" value="NZ_AP024086.1"/>
</dbReference>